<protein>
    <submittedName>
        <fullName evidence="1">Uncharacterized protein</fullName>
    </submittedName>
</protein>
<organism evidence="1 2">
    <name type="scientific">Trichostrongylus colubriformis</name>
    <name type="common">Black scour worm</name>
    <dbReference type="NCBI Taxonomy" id="6319"/>
    <lineage>
        <taxon>Eukaryota</taxon>
        <taxon>Metazoa</taxon>
        <taxon>Ecdysozoa</taxon>
        <taxon>Nematoda</taxon>
        <taxon>Chromadorea</taxon>
        <taxon>Rhabditida</taxon>
        <taxon>Rhabditina</taxon>
        <taxon>Rhabditomorpha</taxon>
        <taxon>Strongyloidea</taxon>
        <taxon>Trichostrongylidae</taxon>
        <taxon>Trichostrongylus</taxon>
    </lineage>
</organism>
<sequence>MEALLVTERGMAQPVHLQYNSPMPIYS</sequence>
<evidence type="ECO:0000313" key="1">
    <source>
        <dbReference type="EMBL" id="KAK5972781.1"/>
    </source>
</evidence>
<dbReference type="Proteomes" id="UP001331761">
    <property type="component" value="Unassembled WGS sequence"/>
</dbReference>
<evidence type="ECO:0000313" key="2">
    <source>
        <dbReference type="Proteomes" id="UP001331761"/>
    </source>
</evidence>
<keyword evidence="2" id="KW-1185">Reference proteome</keyword>
<name>A0AAN8IGL2_TRICO</name>
<reference evidence="1 2" key="1">
    <citation type="submission" date="2019-10" db="EMBL/GenBank/DDBJ databases">
        <title>Assembly and Annotation for the nematode Trichostrongylus colubriformis.</title>
        <authorList>
            <person name="Martin J."/>
        </authorList>
    </citation>
    <scope>NUCLEOTIDE SEQUENCE [LARGE SCALE GENOMIC DNA]</scope>
    <source>
        <strain evidence="1">G859</strain>
        <tissue evidence="1">Whole worm</tissue>
    </source>
</reference>
<dbReference type="AlphaFoldDB" id="A0AAN8IGL2"/>
<dbReference type="EMBL" id="WIXE01016312">
    <property type="protein sequence ID" value="KAK5972781.1"/>
    <property type="molecule type" value="Genomic_DNA"/>
</dbReference>
<gene>
    <name evidence="1" type="ORF">GCK32_022404</name>
</gene>
<comment type="caution">
    <text evidence="1">The sequence shown here is derived from an EMBL/GenBank/DDBJ whole genome shotgun (WGS) entry which is preliminary data.</text>
</comment>
<accession>A0AAN8IGL2</accession>
<feature type="non-terminal residue" evidence="1">
    <location>
        <position position="27"/>
    </location>
</feature>
<proteinExistence type="predicted"/>